<dbReference type="AlphaFoldDB" id="A0A6H2GZQ4"/>
<gene>
    <name evidence="1" type="ORF">HGI30_16000</name>
</gene>
<organism evidence="1 2">
    <name type="scientific">Paenibacillus albicereus</name>
    <dbReference type="NCBI Taxonomy" id="2726185"/>
    <lineage>
        <taxon>Bacteria</taxon>
        <taxon>Bacillati</taxon>
        <taxon>Bacillota</taxon>
        <taxon>Bacilli</taxon>
        <taxon>Bacillales</taxon>
        <taxon>Paenibacillaceae</taxon>
        <taxon>Paenibacillus</taxon>
    </lineage>
</organism>
<reference evidence="1 2" key="1">
    <citation type="submission" date="2020-04" db="EMBL/GenBank/DDBJ databases">
        <title>Novel Paenibacillus strain UniB2 isolated from commercial digestive syrup.</title>
        <authorList>
            <person name="Thorat V."/>
            <person name="Kirdat K."/>
            <person name="Tiwarekar B."/>
            <person name="Yadav A."/>
        </authorList>
    </citation>
    <scope>NUCLEOTIDE SEQUENCE [LARGE SCALE GENOMIC DNA]</scope>
    <source>
        <strain evidence="1 2">UniB2</strain>
    </source>
</reference>
<evidence type="ECO:0000313" key="2">
    <source>
        <dbReference type="Proteomes" id="UP000502136"/>
    </source>
</evidence>
<accession>A0A6H2GZQ4</accession>
<dbReference type="KEGG" id="palr:HGI30_16000"/>
<dbReference type="EMBL" id="CP051428">
    <property type="protein sequence ID" value="QJC52921.1"/>
    <property type="molecule type" value="Genomic_DNA"/>
</dbReference>
<evidence type="ECO:0000313" key="1">
    <source>
        <dbReference type="EMBL" id="QJC52921.1"/>
    </source>
</evidence>
<dbReference type="Proteomes" id="UP000502136">
    <property type="component" value="Chromosome"/>
</dbReference>
<proteinExistence type="predicted"/>
<sequence>MLNKWHSYEAAKRLFMATGIEPLPQDVQRELPGIEPEALVDGLIEYYKIQGGAWHVSADVQGAAAGAAVRNGGGGGGRAGEELALLPRPDLEAGSVERRNRAGEAFLRVLDDLETKAEHMRELGAAMAAACYDYAAEQLRTALADA</sequence>
<name>A0A6H2GZQ4_9BACL</name>
<keyword evidence="2" id="KW-1185">Reference proteome</keyword>
<protein>
    <submittedName>
        <fullName evidence="1">Uncharacterized protein</fullName>
    </submittedName>
</protein>
<dbReference type="RefSeq" id="WP_168908470.1">
    <property type="nucleotide sequence ID" value="NZ_CP051428.1"/>
</dbReference>